<dbReference type="PROSITE" id="PS00036">
    <property type="entry name" value="BZIP_BASIC"/>
    <property type="match status" value="1"/>
</dbReference>
<feature type="region of interest" description="Disordered" evidence="4">
    <location>
        <begin position="221"/>
        <end position="258"/>
    </location>
</feature>
<feature type="domain" description="BZIP" evidence="5">
    <location>
        <begin position="142"/>
        <end position="205"/>
    </location>
</feature>
<dbReference type="SUPFAM" id="SSF57959">
    <property type="entry name" value="Leucine zipper domain"/>
    <property type="match status" value="1"/>
</dbReference>
<keyword evidence="3" id="KW-0804">Transcription</keyword>
<dbReference type="PROSITE" id="PS50217">
    <property type="entry name" value="BZIP"/>
    <property type="match status" value="1"/>
</dbReference>
<evidence type="ECO:0000259" key="5">
    <source>
        <dbReference type="PROSITE" id="PS50217"/>
    </source>
</evidence>
<dbReference type="Gene3D" id="1.20.5.170">
    <property type="match status" value="1"/>
</dbReference>
<dbReference type="PANTHER" id="PTHR23351:SF24">
    <property type="entry name" value="ACTIVATING TRANSCRIPTION FACTOR 3-RELATED"/>
    <property type="match status" value="1"/>
</dbReference>
<evidence type="ECO:0000313" key="7">
    <source>
        <dbReference type="Proteomes" id="UP000245119"/>
    </source>
</evidence>
<accession>A0A2T7NZA2</accession>
<proteinExistence type="predicted"/>
<feature type="compositionally biased region" description="Low complexity" evidence="4">
    <location>
        <begin position="107"/>
        <end position="122"/>
    </location>
</feature>
<feature type="compositionally biased region" description="Low complexity" evidence="4">
    <location>
        <begin position="227"/>
        <end position="250"/>
    </location>
</feature>
<dbReference type="FunFam" id="1.20.5.170:FF:000006">
    <property type="entry name" value="fos-related antigen 2 isoform X1"/>
    <property type="match status" value="1"/>
</dbReference>
<reference evidence="6 7" key="1">
    <citation type="submission" date="2018-04" db="EMBL/GenBank/DDBJ databases">
        <title>The genome of golden apple snail Pomacea canaliculata provides insight into stress tolerance and invasive adaptation.</title>
        <authorList>
            <person name="Liu C."/>
            <person name="Liu B."/>
            <person name="Ren Y."/>
            <person name="Zhang Y."/>
            <person name="Wang H."/>
            <person name="Li S."/>
            <person name="Jiang F."/>
            <person name="Yin L."/>
            <person name="Zhang G."/>
            <person name="Qian W."/>
            <person name="Fan W."/>
        </authorList>
    </citation>
    <scope>NUCLEOTIDE SEQUENCE [LARGE SCALE GENOMIC DNA]</scope>
    <source>
        <strain evidence="6">SZHN2017</strain>
        <tissue evidence="6">Muscle</tissue>
    </source>
</reference>
<dbReference type="InterPro" id="IPR000837">
    <property type="entry name" value="AP-1"/>
</dbReference>
<protein>
    <recommendedName>
        <fullName evidence="5">BZIP domain-containing protein</fullName>
    </recommendedName>
</protein>
<dbReference type="STRING" id="400727.A0A2T7NZA2"/>
<dbReference type="GO" id="GO:0000978">
    <property type="term" value="F:RNA polymerase II cis-regulatory region sequence-specific DNA binding"/>
    <property type="evidence" value="ECO:0007669"/>
    <property type="project" value="TreeGrafter"/>
</dbReference>
<dbReference type="CDD" id="cd14721">
    <property type="entry name" value="bZIP_Fos"/>
    <property type="match status" value="1"/>
</dbReference>
<dbReference type="GO" id="GO:0000981">
    <property type="term" value="F:DNA-binding transcription factor activity, RNA polymerase II-specific"/>
    <property type="evidence" value="ECO:0007669"/>
    <property type="project" value="TreeGrafter"/>
</dbReference>
<dbReference type="Proteomes" id="UP000245119">
    <property type="component" value="Linkage Group LG8"/>
</dbReference>
<feature type="compositionally biased region" description="Basic and acidic residues" evidence="4">
    <location>
        <begin position="132"/>
        <end position="145"/>
    </location>
</feature>
<evidence type="ECO:0000256" key="4">
    <source>
        <dbReference type="SAM" id="MobiDB-lite"/>
    </source>
</evidence>
<dbReference type="GO" id="GO:0005634">
    <property type="term" value="C:nucleus"/>
    <property type="evidence" value="ECO:0007669"/>
    <property type="project" value="TreeGrafter"/>
</dbReference>
<evidence type="ECO:0000256" key="1">
    <source>
        <dbReference type="ARBA" id="ARBA00023015"/>
    </source>
</evidence>
<evidence type="ECO:0000256" key="3">
    <source>
        <dbReference type="ARBA" id="ARBA00023163"/>
    </source>
</evidence>
<organism evidence="6 7">
    <name type="scientific">Pomacea canaliculata</name>
    <name type="common">Golden apple snail</name>
    <dbReference type="NCBI Taxonomy" id="400727"/>
    <lineage>
        <taxon>Eukaryota</taxon>
        <taxon>Metazoa</taxon>
        <taxon>Spiralia</taxon>
        <taxon>Lophotrochozoa</taxon>
        <taxon>Mollusca</taxon>
        <taxon>Gastropoda</taxon>
        <taxon>Caenogastropoda</taxon>
        <taxon>Architaenioglossa</taxon>
        <taxon>Ampullarioidea</taxon>
        <taxon>Ampullariidae</taxon>
        <taxon>Pomacea</taxon>
    </lineage>
</organism>
<dbReference type="PANTHER" id="PTHR23351">
    <property type="entry name" value="FOS TRANSCRIPTION FACTOR-RELATED"/>
    <property type="match status" value="1"/>
</dbReference>
<dbReference type="EMBL" id="PZQS01000008">
    <property type="protein sequence ID" value="PVD26473.1"/>
    <property type="molecule type" value="Genomic_DNA"/>
</dbReference>
<comment type="caution">
    <text evidence="6">The sequence shown here is derived from an EMBL/GenBank/DDBJ whole genome shotgun (WGS) entry which is preliminary data.</text>
</comment>
<dbReference type="InterPro" id="IPR046347">
    <property type="entry name" value="bZIP_sf"/>
</dbReference>
<name>A0A2T7NZA2_POMCA</name>
<keyword evidence="7" id="KW-1185">Reference proteome</keyword>
<dbReference type="OrthoDB" id="5866312at2759"/>
<keyword evidence="1" id="KW-0805">Transcription regulation</keyword>
<feature type="region of interest" description="Disordered" evidence="4">
    <location>
        <begin position="55"/>
        <end position="154"/>
    </location>
</feature>
<dbReference type="PRINTS" id="PR00042">
    <property type="entry name" value="LEUZIPPRFOS"/>
</dbReference>
<dbReference type="AlphaFoldDB" id="A0A2T7NZA2"/>
<keyword evidence="2" id="KW-0238">DNA-binding</keyword>
<dbReference type="InterPro" id="IPR004827">
    <property type="entry name" value="bZIP"/>
</dbReference>
<sequence>MYPEYYTPQYAQQYPPQYPMPNFLTSMSSGTGTTPTLTPTSLANLEQTFIELQSVPVGGSAGPGGCEPHTQSGFVPPVIDPSSREQSQDSFESDPEWEPVIKRGRSDSGILGSLGSNGSQSSAPQRKYTRRNRNEKLSPEEEERRRVRRERNKLAAAKCRQRRVDHTNMLVEETEKLEAERSDLEHEIQVLQQQKDQLEFLLQAHVPICKVDPNAGVFKIKREPPDSSNNAPVTTSSSSVPSVCSSRPTSLPLDRPRNGELPVVVSCATGVPISTPSSGLFTYSSLDSLVDGSTGLTPLTSGPRRLVR</sequence>
<evidence type="ECO:0000313" key="6">
    <source>
        <dbReference type="EMBL" id="PVD26473.1"/>
    </source>
</evidence>
<dbReference type="Pfam" id="PF00170">
    <property type="entry name" value="bZIP_1"/>
    <property type="match status" value="1"/>
</dbReference>
<evidence type="ECO:0000256" key="2">
    <source>
        <dbReference type="ARBA" id="ARBA00023125"/>
    </source>
</evidence>
<gene>
    <name evidence="6" type="ORF">C0Q70_14150</name>
</gene>
<dbReference type="SMART" id="SM00338">
    <property type="entry name" value="BRLZ"/>
    <property type="match status" value="1"/>
</dbReference>